<evidence type="ECO:0000256" key="1">
    <source>
        <dbReference type="SAM" id="SignalP"/>
    </source>
</evidence>
<proteinExistence type="predicted"/>
<dbReference type="AlphaFoldDB" id="A0AAW2YQJ3"/>
<gene>
    <name evidence="3" type="ORF">AKO1_007972</name>
</gene>
<dbReference type="Gene3D" id="1.20.900.10">
    <property type="entry name" value="Dbl homology (DH) domain"/>
    <property type="match status" value="1"/>
</dbReference>
<dbReference type="Proteomes" id="UP001431209">
    <property type="component" value="Unassembled WGS sequence"/>
</dbReference>
<dbReference type="PANTHER" id="PTHR12673:SF263">
    <property type="entry name" value="PLECKSTRIN DOMAIN-CONTAINING PROTEIN"/>
    <property type="match status" value="1"/>
</dbReference>
<feature type="domain" description="DH" evidence="2">
    <location>
        <begin position="31"/>
        <end position="214"/>
    </location>
</feature>
<comment type="caution">
    <text evidence="3">The sequence shown here is derived from an EMBL/GenBank/DDBJ whole genome shotgun (WGS) entry which is preliminary data.</text>
</comment>
<dbReference type="SMART" id="SM00325">
    <property type="entry name" value="RhoGEF"/>
    <property type="match status" value="1"/>
</dbReference>
<reference evidence="3 4" key="1">
    <citation type="submission" date="2024-03" db="EMBL/GenBank/DDBJ databases">
        <title>The Acrasis kona genome and developmental transcriptomes reveal deep origins of eukaryotic multicellular pathways.</title>
        <authorList>
            <person name="Sheikh S."/>
            <person name="Fu C.-J."/>
            <person name="Brown M.W."/>
            <person name="Baldauf S.L."/>
        </authorList>
    </citation>
    <scope>NUCLEOTIDE SEQUENCE [LARGE SCALE GENOMIC DNA]</scope>
    <source>
        <strain evidence="3 4">ATCC MYA-3509</strain>
    </source>
</reference>
<dbReference type="InterPro" id="IPR051092">
    <property type="entry name" value="FYVE_RhoGEF_PH"/>
</dbReference>
<dbReference type="EMBL" id="JAOPGA020000502">
    <property type="protein sequence ID" value="KAL0479106.1"/>
    <property type="molecule type" value="Genomic_DNA"/>
</dbReference>
<dbReference type="SUPFAM" id="SSF48065">
    <property type="entry name" value="DBL homology domain (DH-domain)"/>
    <property type="match status" value="1"/>
</dbReference>
<accession>A0AAW2YQJ3</accession>
<dbReference type="PANTHER" id="PTHR12673">
    <property type="entry name" value="FACIOGENITAL DYSPLASIA PROTEIN"/>
    <property type="match status" value="1"/>
</dbReference>
<dbReference type="GO" id="GO:0005085">
    <property type="term" value="F:guanyl-nucleotide exchange factor activity"/>
    <property type="evidence" value="ECO:0007669"/>
    <property type="project" value="InterPro"/>
</dbReference>
<keyword evidence="1" id="KW-0732">Signal</keyword>
<feature type="signal peptide" evidence="1">
    <location>
        <begin position="1"/>
        <end position="19"/>
    </location>
</feature>
<dbReference type="GO" id="GO:0005737">
    <property type="term" value="C:cytoplasm"/>
    <property type="evidence" value="ECO:0007669"/>
    <property type="project" value="TreeGrafter"/>
</dbReference>
<dbReference type="Pfam" id="PF00621">
    <property type="entry name" value="RhoGEF"/>
    <property type="match status" value="1"/>
</dbReference>
<sequence length="357" mass="40408">MSNKLALFVVLVLFSYVICNCPSASTDKLKARSHVMKEIYSTEQTYVGLLKTLNEKVAQPVIKQKLLTDKLYQRYFSDINGIRPINEKLLNEASAHLQIEDEEERAVELVKTFSTYIPAFKLYIDFTKKYGGIESEIRAEMKNGTKFGKFLDSLATSNVVPDISSIYIAPVQRLPRYELLLCELAKTYTAGPDYTRVINAYNQMKQVTSGNNEKMRDSENKNKLIAINKQFKVPQVTSKRAFVAEYVKNGIKCGDGNPKAKNFKMVDCDVYLFNDILVVKKAVTLKSIFQVGLATGVADPQVKDTITKVESNEEEVCTFVLNVEHESKPASFAKFKFSNERSCRDFRTKVAKITGQE</sequence>
<organism evidence="3 4">
    <name type="scientific">Acrasis kona</name>
    <dbReference type="NCBI Taxonomy" id="1008807"/>
    <lineage>
        <taxon>Eukaryota</taxon>
        <taxon>Discoba</taxon>
        <taxon>Heterolobosea</taxon>
        <taxon>Tetramitia</taxon>
        <taxon>Eutetramitia</taxon>
        <taxon>Acrasidae</taxon>
        <taxon>Acrasis</taxon>
    </lineage>
</organism>
<keyword evidence="4" id="KW-1185">Reference proteome</keyword>
<evidence type="ECO:0000313" key="3">
    <source>
        <dbReference type="EMBL" id="KAL0479106.1"/>
    </source>
</evidence>
<dbReference type="InterPro" id="IPR000219">
    <property type="entry name" value="DH_dom"/>
</dbReference>
<name>A0AAW2YQJ3_9EUKA</name>
<feature type="chain" id="PRO_5043755434" description="DH domain-containing protein" evidence="1">
    <location>
        <begin position="20"/>
        <end position="357"/>
    </location>
</feature>
<dbReference type="InterPro" id="IPR035899">
    <property type="entry name" value="DBL_dom_sf"/>
</dbReference>
<evidence type="ECO:0000313" key="4">
    <source>
        <dbReference type="Proteomes" id="UP001431209"/>
    </source>
</evidence>
<dbReference type="PROSITE" id="PS50010">
    <property type="entry name" value="DH_2"/>
    <property type="match status" value="1"/>
</dbReference>
<evidence type="ECO:0000259" key="2">
    <source>
        <dbReference type="PROSITE" id="PS50010"/>
    </source>
</evidence>
<protein>
    <recommendedName>
        <fullName evidence="2">DH domain-containing protein</fullName>
    </recommendedName>
</protein>